<dbReference type="InterPro" id="IPR009057">
    <property type="entry name" value="Homeodomain-like_sf"/>
</dbReference>
<dbReference type="SUPFAM" id="SSF48498">
    <property type="entry name" value="Tetracyclin repressor-like, C-terminal domain"/>
    <property type="match status" value="1"/>
</dbReference>
<dbReference type="AlphaFoldDB" id="A0A841HY55"/>
<evidence type="ECO:0000256" key="3">
    <source>
        <dbReference type="ARBA" id="ARBA00023163"/>
    </source>
</evidence>
<accession>A0A841HY55</accession>
<dbReference type="PANTHER" id="PTHR30055">
    <property type="entry name" value="HTH-TYPE TRANSCRIPTIONAL REGULATOR RUTR"/>
    <property type="match status" value="1"/>
</dbReference>
<dbReference type="EMBL" id="JACHHG010000001">
    <property type="protein sequence ID" value="MBB6096852.1"/>
    <property type="molecule type" value="Genomic_DNA"/>
</dbReference>
<gene>
    <name evidence="6" type="ORF">HNR42_000264</name>
</gene>
<dbReference type="SUPFAM" id="SSF46689">
    <property type="entry name" value="Homeodomain-like"/>
    <property type="match status" value="1"/>
</dbReference>
<keyword evidence="3" id="KW-0804">Transcription</keyword>
<sequence>MPQEPSADSTLESLLDAAIACVEEFGLSGATTRRIAQRAGVNEVTLFRRFGNKAALLRAVMQREAAQVEADIAHHSGDLEEDLVRVVSAYIRLVTRRGRLLMVGISEMPRHPELQEALAGPARVVAGVLELLTRYQREGQLRPEPPAQTLMALIGPLLMSVFASGALPGTFSLPEPRAHVRAFLEGRRAAAS</sequence>
<dbReference type="Pfam" id="PF00440">
    <property type="entry name" value="TetR_N"/>
    <property type="match status" value="1"/>
</dbReference>
<dbReference type="PRINTS" id="PR00455">
    <property type="entry name" value="HTHTETR"/>
</dbReference>
<keyword evidence="2 4" id="KW-0238">DNA-binding</keyword>
<evidence type="ECO:0000259" key="5">
    <source>
        <dbReference type="PROSITE" id="PS50977"/>
    </source>
</evidence>
<reference evidence="6 7" key="1">
    <citation type="submission" date="2020-08" db="EMBL/GenBank/DDBJ databases">
        <title>Genomic Encyclopedia of Type Strains, Phase IV (KMG-IV): sequencing the most valuable type-strain genomes for metagenomic binning, comparative biology and taxonomic classification.</title>
        <authorList>
            <person name="Goeker M."/>
        </authorList>
    </citation>
    <scope>NUCLEOTIDE SEQUENCE [LARGE SCALE GENOMIC DNA]</scope>
    <source>
        <strain evidence="6 7">DSM 21458</strain>
    </source>
</reference>
<dbReference type="RefSeq" id="WP_183983694.1">
    <property type="nucleotide sequence ID" value="NZ_JACHHG010000001.1"/>
</dbReference>
<dbReference type="Gene3D" id="1.10.357.10">
    <property type="entry name" value="Tetracycline Repressor, domain 2"/>
    <property type="match status" value="1"/>
</dbReference>
<dbReference type="PANTHER" id="PTHR30055:SF223">
    <property type="entry name" value="HTH-TYPE TRANSCRIPTIONAL REGULATOR UIDR"/>
    <property type="match status" value="1"/>
</dbReference>
<dbReference type="InterPro" id="IPR036271">
    <property type="entry name" value="Tet_transcr_reg_TetR-rel_C_sf"/>
</dbReference>
<keyword evidence="7" id="KW-1185">Reference proteome</keyword>
<dbReference type="InterPro" id="IPR050109">
    <property type="entry name" value="HTH-type_TetR-like_transc_reg"/>
</dbReference>
<evidence type="ECO:0000313" key="7">
    <source>
        <dbReference type="Proteomes" id="UP000569951"/>
    </source>
</evidence>
<protein>
    <submittedName>
        <fullName evidence="6">AcrR family transcriptional regulator</fullName>
    </submittedName>
</protein>
<organism evidence="6 7">
    <name type="scientific">Deinobacterium chartae</name>
    <dbReference type="NCBI Taxonomy" id="521158"/>
    <lineage>
        <taxon>Bacteria</taxon>
        <taxon>Thermotogati</taxon>
        <taxon>Deinococcota</taxon>
        <taxon>Deinococci</taxon>
        <taxon>Deinococcales</taxon>
        <taxon>Deinococcaceae</taxon>
        <taxon>Deinobacterium</taxon>
    </lineage>
</organism>
<dbReference type="Proteomes" id="UP000569951">
    <property type="component" value="Unassembled WGS sequence"/>
</dbReference>
<comment type="caution">
    <text evidence="6">The sequence shown here is derived from an EMBL/GenBank/DDBJ whole genome shotgun (WGS) entry which is preliminary data.</text>
</comment>
<dbReference type="InterPro" id="IPR011075">
    <property type="entry name" value="TetR_C"/>
</dbReference>
<evidence type="ECO:0000256" key="2">
    <source>
        <dbReference type="ARBA" id="ARBA00023125"/>
    </source>
</evidence>
<dbReference type="GO" id="GO:0000976">
    <property type="term" value="F:transcription cis-regulatory region binding"/>
    <property type="evidence" value="ECO:0007669"/>
    <property type="project" value="TreeGrafter"/>
</dbReference>
<dbReference type="Pfam" id="PF16859">
    <property type="entry name" value="TetR_C_11"/>
    <property type="match status" value="1"/>
</dbReference>
<keyword evidence="1" id="KW-0805">Transcription regulation</keyword>
<proteinExistence type="predicted"/>
<evidence type="ECO:0000256" key="1">
    <source>
        <dbReference type="ARBA" id="ARBA00023015"/>
    </source>
</evidence>
<name>A0A841HY55_9DEIO</name>
<feature type="domain" description="HTH tetR-type" evidence="5">
    <location>
        <begin position="8"/>
        <end position="68"/>
    </location>
</feature>
<dbReference type="InterPro" id="IPR001647">
    <property type="entry name" value="HTH_TetR"/>
</dbReference>
<feature type="DNA-binding region" description="H-T-H motif" evidence="4">
    <location>
        <begin position="31"/>
        <end position="50"/>
    </location>
</feature>
<evidence type="ECO:0000256" key="4">
    <source>
        <dbReference type="PROSITE-ProRule" id="PRU00335"/>
    </source>
</evidence>
<evidence type="ECO:0000313" key="6">
    <source>
        <dbReference type="EMBL" id="MBB6096852.1"/>
    </source>
</evidence>
<dbReference type="PROSITE" id="PS50977">
    <property type="entry name" value="HTH_TETR_2"/>
    <property type="match status" value="1"/>
</dbReference>
<dbReference type="GO" id="GO:0003700">
    <property type="term" value="F:DNA-binding transcription factor activity"/>
    <property type="evidence" value="ECO:0007669"/>
    <property type="project" value="TreeGrafter"/>
</dbReference>